<gene>
    <name evidence="2" type="ORF">B1A74_12420</name>
</gene>
<dbReference type="InterPro" id="IPR030970">
    <property type="entry name" value="ABC_MlaD"/>
</dbReference>
<dbReference type="Proteomes" id="UP000189177">
    <property type="component" value="Unassembled WGS sequence"/>
</dbReference>
<dbReference type="InterPro" id="IPR052336">
    <property type="entry name" value="MlaD_Phospholipid_Transporter"/>
</dbReference>
<dbReference type="Pfam" id="PF02470">
    <property type="entry name" value="MlaD"/>
    <property type="match status" value="1"/>
</dbReference>
<name>A0A1V2ZVN7_9GAMM</name>
<dbReference type="PANTHER" id="PTHR33371">
    <property type="entry name" value="INTERMEMBRANE PHOSPHOLIPID TRANSPORT SYSTEM BINDING PROTEIN MLAD-RELATED"/>
    <property type="match status" value="1"/>
</dbReference>
<accession>A0A1V2ZVN7</accession>
<dbReference type="RefSeq" id="WP_018947400.1">
    <property type="nucleotide sequence ID" value="NZ_MUZR01000058.1"/>
</dbReference>
<protein>
    <submittedName>
        <fullName evidence="2">Outer membrane lipid asymmetry maintenance protein MlaD</fullName>
    </submittedName>
</protein>
<evidence type="ECO:0000259" key="1">
    <source>
        <dbReference type="Pfam" id="PF02470"/>
    </source>
</evidence>
<feature type="domain" description="Mce/MlaD" evidence="1">
    <location>
        <begin position="39"/>
        <end position="117"/>
    </location>
</feature>
<evidence type="ECO:0000313" key="3">
    <source>
        <dbReference type="Proteomes" id="UP000189177"/>
    </source>
</evidence>
<dbReference type="GO" id="GO:0005548">
    <property type="term" value="F:phospholipid transporter activity"/>
    <property type="evidence" value="ECO:0007669"/>
    <property type="project" value="TreeGrafter"/>
</dbReference>
<dbReference type="OrthoDB" id="9788420at2"/>
<dbReference type="InterPro" id="IPR003399">
    <property type="entry name" value="Mce/MlaD"/>
</dbReference>
<keyword evidence="3" id="KW-1185">Reference proteome</keyword>
<proteinExistence type="predicted"/>
<dbReference type="STRING" id="252474.B1A74_12420"/>
<evidence type="ECO:0000313" key="2">
    <source>
        <dbReference type="EMBL" id="OOC09202.1"/>
    </source>
</evidence>
<dbReference type="EMBL" id="MUZR01000058">
    <property type="protein sequence ID" value="OOC09202.1"/>
    <property type="molecule type" value="Genomic_DNA"/>
</dbReference>
<dbReference type="NCBIfam" id="TIGR04430">
    <property type="entry name" value="OM_asym_MlaD"/>
    <property type="match status" value="1"/>
</dbReference>
<dbReference type="GO" id="GO:0005543">
    <property type="term" value="F:phospholipid binding"/>
    <property type="evidence" value="ECO:0007669"/>
    <property type="project" value="TreeGrafter"/>
</dbReference>
<dbReference type="PANTHER" id="PTHR33371:SF4">
    <property type="entry name" value="INTERMEMBRANE PHOSPHOLIPID TRANSPORT SYSTEM BINDING PROTEIN MLAD"/>
    <property type="match status" value="1"/>
</dbReference>
<organism evidence="2 3">
    <name type="scientific">Thioalkalivibrio halophilus</name>
    <dbReference type="NCBI Taxonomy" id="252474"/>
    <lineage>
        <taxon>Bacteria</taxon>
        <taxon>Pseudomonadati</taxon>
        <taxon>Pseudomonadota</taxon>
        <taxon>Gammaproteobacteria</taxon>
        <taxon>Chromatiales</taxon>
        <taxon>Ectothiorhodospiraceae</taxon>
        <taxon>Thioalkalivibrio</taxon>
    </lineage>
</organism>
<sequence length="152" mass="16643">MKMRFVELAVGVFVLLGVAALFYLAVQVSNITDYRDGDTYEVTAYFSNVGGLKVRAPVNISGVRVGRVADIRYDPEAFEAKVTLAIRSEHDYLPADTQASIHTAGLLGEQYVALEPGGDYDTLQDGDRILFTQSAVVLENLIGRFMTNMGDD</sequence>
<reference evidence="2 3" key="1">
    <citation type="submission" date="2017-02" db="EMBL/GenBank/DDBJ databases">
        <title>Genomic diversity within the haloalkaliphilic genus Thioalkalivibrio.</title>
        <authorList>
            <person name="Ahn A.-C."/>
            <person name="Meier-Kolthoff J."/>
            <person name="Overmars L."/>
            <person name="Richter M."/>
            <person name="Woyke T."/>
            <person name="Sorokin D.Y."/>
            <person name="Muyzer G."/>
        </authorList>
    </citation>
    <scope>NUCLEOTIDE SEQUENCE [LARGE SCALE GENOMIC DNA]</scope>
    <source>
        <strain evidence="2 3">HL17</strain>
    </source>
</reference>
<comment type="caution">
    <text evidence="2">The sequence shown here is derived from an EMBL/GenBank/DDBJ whole genome shotgun (WGS) entry which is preliminary data.</text>
</comment>
<dbReference type="AlphaFoldDB" id="A0A1V2ZVN7"/>